<gene>
    <name evidence="2" type="ORF">TEOVI_000771100</name>
</gene>
<sequence length="668" mass="75898">MIGRLLGFRINATALLVVLLLSTFFITLVTYRSLPPDPLEGEPQPSVSRRRDKGLEYTTHLPPTLSIRPFSYNVTKVPASFWMVKPPDDYRQMTCSQLYNRHVFEYDEVNSQSPHHFFHTQITYHEMFRDPHPACGRYMLSHWFNEEHKYLFVLRASLPLASDILEVTAGGWSQSVEVEQCGTCLESKENKACIDDVEFIARLFNENRVLAAQVIRPTPRLDASKAGSFVSRIVRFRVPDPGNYTLEVKMVHLNSNTGVPWGSRTLGVVSGWGNDTTRSVFTYNSICDVQRHVYGSPLRIRVVPAPRPATAALPPLCNASTNYNTSEGGQWVRFLDGADSSTPLGSPHPLAAQCTKGDRYCYGDPSMLTDPRGLNSHLVWVPTTCRLRIVSGEGRDPFPMICRRMSMFSGKPTVVLFAGGAIVNEYYKNCQSLEKKVGNSVIHCLYRKINYNLTERRASSPRKALVELLDNIQEPVNVFVTNLGMEDLLEAWETKDWVEVMRAFAEEWRQQKVTLLRGPYTRWPPFGAEPTVAAPGETDWQQYMWDQNYRSKAMEDSRSTKCAFPCVEWAIWLSPPTVHYTVTGATQNRSMDWDRMAYKVLKKIGFTRLDAMTPTHSRQEGSWDGLRYMALSAYEPLSSPEPRRQVQEDSGGVSYMLFVILLNVVCFS</sequence>
<evidence type="ECO:0000313" key="2">
    <source>
        <dbReference type="EMBL" id="SCU67368.1"/>
    </source>
</evidence>
<protein>
    <submittedName>
        <fullName evidence="2">Uncharacterized protein</fullName>
    </submittedName>
</protein>
<accession>A0A1G4I6N3</accession>
<comment type="caution">
    <text evidence="2">The sequence shown here is derived from an EMBL/GenBank/DDBJ whole genome shotgun (WGS) entry which is preliminary data.</text>
</comment>
<dbReference type="Proteomes" id="UP000195570">
    <property type="component" value="Unassembled WGS sequence"/>
</dbReference>
<keyword evidence="1" id="KW-0812">Transmembrane</keyword>
<proteinExistence type="predicted"/>
<keyword evidence="3" id="KW-1185">Reference proteome</keyword>
<dbReference type="GeneID" id="92381645"/>
<name>A0A1G4I6N3_TRYEQ</name>
<reference evidence="2" key="1">
    <citation type="submission" date="2016-09" db="EMBL/GenBank/DDBJ databases">
        <authorList>
            <person name="Hebert L."/>
            <person name="Moumen B."/>
        </authorList>
    </citation>
    <scope>NUCLEOTIDE SEQUENCE [LARGE SCALE GENOMIC DNA]</scope>
    <source>
        <strain evidence="2">OVI</strain>
    </source>
</reference>
<keyword evidence="1" id="KW-1133">Transmembrane helix</keyword>
<dbReference type="EMBL" id="CZPT02000733">
    <property type="protein sequence ID" value="SCU67368.1"/>
    <property type="molecule type" value="Genomic_DNA"/>
</dbReference>
<dbReference type="VEuPathDB" id="TriTrypDB:TEOVI_000771100"/>
<dbReference type="AlphaFoldDB" id="A0A1G4I6N3"/>
<organism evidence="2 3">
    <name type="scientific">Trypanosoma equiperdum</name>
    <dbReference type="NCBI Taxonomy" id="5694"/>
    <lineage>
        <taxon>Eukaryota</taxon>
        <taxon>Discoba</taxon>
        <taxon>Euglenozoa</taxon>
        <taxon>Kinetoplastea</taxon>
        <taxon>Metakinetoplastina</taxon>
        <taxon>Trypanosomatida</taxon>
        <taxon>Trypanosomatidae</taxon>
        <taxon>Trypanosoma</taxon>
    </lineage>
</organism>
<dbReference type="RefSeq" id="XP_067078694.1">
    <property type="nucleotide sequence ID" value="XM_067222593.1"/>
</dbReference>
<evidence type="ECO:0000256" key="1">
    <source>
        <dbReference type="SAM" id="Phobius"/>
    </source>
</evidence>
<keyword evidence="1" id="KW-0472">Membrane</keyword>
<feature type="transmembrane region" description="Helical" evidence="1">
    <location>
        <begin position="12"/>
        <end position="31"/>
    </location>
</feature>
<evidence type="ECO:0000313" key="3">
    <source>
        <dbReference type="Proteomes" id="UP000195570"/>
    </source>
</evidence>